<dbReference type="EnsemblFungi" id="EJT72252">
    <property type="protein sequence ID" value="EJT72252"/>
    <property type="gene ID" value="GGTG_09118"/>
</dbReference>
<organism evidence="2">
    <name type="scientific">Gaeumannomyces tritici (strain R3-111a-1)</name>
    <name type="common">Wheat and barley take-all root rot fungus</name>
    <name type="synonym">Gaeumannomyces graminis var. tritici</name>
    <dbReference type="NCBI Taxonomy" id="644352"/>
    <lineage>
        <taxon>Eukaryota</taxon>
        <taxon>Fungi</taxon>
        <taxon>Dikarya</taxon>
        <taxon>Ascomycota</taxon>
        <taxon>Pezizomycotina</taxon>
        <taxon>Sordariomycetes</taxon>
        <taxon>Sordariomycetidae</taxon>
        <taxon>Magnaporthales</taxon>
        <taxon>Magnaporthaceae</taxon>
        <taxon>Gaeumannomyces</taxon>
    </lineage>
</organism>
<evidence type="ECO:0000313" key="4">
    <source>
        <dbReference type="Proteomes" id="UP000006039"/>
    </source>
</evidence>
<accession>J3P6H7</accession>
<reference evidence="4" key="1">
    <citation type="submission" date="2010-07" db="EMBL/GenBank/DDBJ databases">
        <title>The genome sequence of Gaeumannomyces graminis var. tritici strain R3-111a-1.</title>
        <authorList>
            <consortium name="The Broad Institute Genome Sequencing Platform"/>
            <person name="Ma L.-J."/>
            <person name="Dead R."/>
            <person name="Young S."/>
            <person name="Zeng Q."/>
            <person name="Koehrsen M."/>
            <person name="Alvarado L."/>
            <person name="Berlin A."/>
            <person name="Chapman S.B."/>
            <person name="Chen Z."/>
            <person name="Freedman E."/>
            <person name="Gellesch M."/>
            <person name="Goldberg J."/>
            <person name="Griggs A."/>
            <person name="Gujja S."/>
            <person name="Heilman E.R."/>
            <person name="Heiman D."/>
            <person name="Hepburn T."/>
            <person name="Howarth C."/>
            <person name="Jen D."/>
            <person name="Larson L."/>
            <person name="Mehta T."/>
            <person name="Neiman D."/>
            <person name="Pearson M."/>
            <person name="Roberts A."/>
            <person name="Saif S."/>
            <person name="Shea T."/>
            <person name="Shenoy N."/>
            <person name="Sisk P."/>
            <person name="Stolte C."/>
            <person name="Sykes S."/>
            <person name="Walk T."/>
            <person name="White J."/>
            <person name="Yandava C."/>
            <person name="Haas B."/>
            <person name="Nusbaum C."/>
            <person name="Birren B."/>
        </authorList>
    </citation>
    <scope>NUCLEOTIDE SEQUENCE [LARGE SCALE GENOMIC DNA]</scope>
    <source>
        <strain evidence="4">R3-111a-1</strain>
    </source>
</reference>
<name>J3P6H7_GAET3</name>
<reference evidence="3" key="5">
    <citation type="submission" date="2018-04" db="UniProtKB">
        <authorList>
            <consortium name="EnsemblFungi"/>
        </authorList>
    </citation>
    <scope>IDENTIFICATION</scope>
    <source>
        <strain evidence="3">R3-111a-1</strain>
    </source>
</reference>
<sequence>MTIALPGPRTTKDSRPRALILRGPDTVGVEDLLIHKQAEPDSTRESAEADDVTAG</sequence>
<evidence type="ECO:0000313" key="3">
    <source>
        <dbReference type="EnsemblFungi" id="EJT72252"/>
    </source>
</evidence>
<keyword evidence="4" id="KW-1185">Reference proteome</keyword>
<reference evidence="2" key="3">
    <citation type="submission" date="2010-09" db="EMBL/GenBank/DDBJ databases">
        <title>Annotation of Gaeumannomyces graminis var. tritici R3-111a-1.</title>
        <authorList>
            <consortium name="The Broad Institute Genome Sequencing Platform"/>
            <person name="Ma L.-J."/>
            <person name="Dead R."/>
            <person name="Young S.K."/>
            <person name="Zeng Q."/>
            <person name="Gargeya S."/>
            <person name="Fitzgerald M."/>
            <person name="Haas B."/>
            <person name="Abouelleil A."/>
            <person name="Alvarado L."/>
            <person name="Arachchi H.M."/>
            <person name="Berlin A."/>
            <person name="Brown A."/>
            <person name="Chapman S.B."/>
            <person name="Chen Z."/>
            <person name="Dunbar C."/>
            <person name="Freedman E."/>
            <person name="Gearin G."/>
            <person name="Gellesch M."/>
            <person name="Goldberg J."/>
            <person name="Griggs A."/>
            <person name="Gujja S."/>
            <person name="Heiman D."/>
            <person name="Howarth C."/>
            <person name="Larson L."/>
            <person name="Lui A."/>
            <person name="MacDonald P.J.P."/>
            <person name="Mehta T."/>
            <person name="Montmayeur A."/>
            <person name="Murphy C."/>
            <person name="Neiman D."/>
            <person name="Pearson M."/>
            <person name="Priest M."/>
            <person name="Roberts A."/>
            <person name="Saif S."/>
            <person name="Shea T."/>
            <person name="Shenoy N."/>
            <person name="Sisk P."/>
            <person name="Stolte C."/>
            <person name="Sykes S."/>
            <person name="Yandava C."/>
            <person name="Wortman J."/>
            <person name="Nusbaum C."/>
            <person name="Birren B."/>
        </authorList>
    </citation>
    <scope>NUCLEOTIDE SEQUENCE</scope>
    <source>
        <strain evidence="2">R3-111a-1</strain>
    </source>
</reference>
<proteinExistence type="predicted"/>
<gene>
    <name evidence="3" type="primary">20349576</name>
    <name evidence="2" type="ORF">GGTG_09118</name>
</gene>
<dbReference type="HOGENOM" id="CLU_3032486_0_0_1"/>
<reference evidence="2" key="2">
    <citation type="submission" date="2010-07" db="EMBL/GenBank/DDBJ databases">
        <authorList>
            <consortium name="The Broad Institute Genome Sequencing Platform"/>
            <consortium name="Broad Institute Genome Sequencing Center for Infectious Disease"/>
            <person name="Ma L.-J."/>
            <person name="Dead R."/>
            <person name="Young S."/>
            <person name="Zeng Q."/>
            <person name="Koehrsen M."/>
            <person name="Alvarado L."/>
            <person name="Berlin A."/>
            <person name="Chapman S.B."/>
            <person name="Chen Z."/>
            <person name="Freedman E."/>
            <person name="Gellesch M."/>
            <person name="Goldberg J."/>
            <person name="Griggs A."/>
            <person name="Gujja S."/>
            <person name="Heilman E.R."/>
            <person name="Heiman D."/>
            <person name="Hepburn T."/>
            <person name="Howarth C."/>
            <person name="Jen D."/>
            <person name="Larson L."/>
            <person name="Mehta T."/>
            <person name="Neiman D."/>
            <person name="Pearson M."/>
            <person name="Roberts A."/>
            <person name="Saif S."/>
            <person name="Shea T."/>
            <person name="Shenoy N."/>
            <person name="Sisk P."/>
            <person name="Stolte C."/>
            <person name="Sykes S."/>
            <person name="Walk T."/>
            <person name="White J."/>
            <person name="Yandava C."/>
            <person name="Haas B."/>
            <person name="Nusbaum C."/>
            <person name="Birren B."/>
        </authorList>
    </citation>
    <scope>NUCLEOTIDE SEQUENCE</scope>
    <source>
        <strain evidence="2">R3-111a-1</strain>
    </source>
</reference>
<dbReference type="VEuPathDB" id="FungiDB:GGTG_09118"/>
<dbReference type="RefSeq" id="XP_009225226.1">
    <property type="nucleotide sequence ID" value="XM_009226962.1"/>
</dbReference>
<dbReference type="GeneID" id="20349576"/>
<evidence type="ECO:0000256" key="1">
    <source>
        <dbReference type="SAM" id="MobiDB-lite"/>
    </source>
</evidence>
<feature type="region of interest" description="Disordered" evidence="1">
    <location>
        <begin position="35"/>
        <end position="55"/>
    </location>
</feature>
<dbReference type="AlphaFoldDB" id="J3P6H7"/>
<protein>
    <submittedName>
        <fullName evidence="2 3">Uncharacterized protein</fullName>
    </submittedName>
</protein>
<feature type="compositionally biased region" description="Basic and acidic residues" evidence="1">
    <location>
        <begin position="35"/>
        <end position="47"/>
    </location>
</feature>
<reference evidence="3" key="4">
    <citation type="journal article" date="2015" name="G3 (Bethesda)">
        <title>Genome sequences of three phytopathogenic species of the Magnaporthaceae family of fungi.</title>
        <authorList>
            <person name="Okagaki L.H."/>
            <person name="Nunes C.C."/>
            <person name="Sailsbery J."/>
            <person name="Clay B."/>
            <person name="Brown D."/>
            <person name="John T."/>
            <person name="Oh Y."/>
            <person name="Young N."/>
            <person name="Fitzgerald M."/>
            <person name="Haas B.J."/>
            <person name="Zeng Q."/>
            <person name="Young S."/>
            <person name="Adiconis X."/>
            <person name="Fan L."/>
            <person name="Levin J.Z."/>
            <person name="Mitchell T.K."/>
            <person name="Okubara P.A."/>
            <person name="Farman M.L."/>
            <person name="Kohn L.M."/>
            <person name="Birren B."/>
            <person name="Ma L.-J."/>
            <person name="Dean R.A."/>
        </authorList>
    </citation>
    <scope>NUCLEOTIDE SEQUENCE</scope>
    <source>
        <strain evidence="3">R3-111a-1</strain>
    </source>
</reference>
<dbReference type="Proteomes" id="UP000006039">
    <property type="component" value="Unassembled WGS sequence"/>
</dbReference>
<evidence type="ECO:0000313" key="2">
    <source>
        <dbReference type="EMBL" id="EJT72252.1"/>
    </source>
</evidence>
<dbReference type="EMBL" id="GL385399">
    <property type="protein sequence ID" value="EJT72252.1"/>
    <property type="molecule type" value="Genomic_DNA"/>
</dbReference>